<reference evidence="1 2" key="1">
    <citation type="journal article" date="2019" name="Nat. Med.">
        <title>A library of human gut bacterial isolates paired with longitudinal multiomics data enables mechanistic microbiome research.</title>
        <authorList>
            <person name="Poyet M."/>
            <person name="Groussin M."/>
            <person name="Gibbons S.M."/>
            <person name="Avila-Pacheco J."/>
            <person name="Jiang X."/>
            <person name="Kearney S.M."/>
            <person name="Perrotta A.R."/>
            <person name="Berdy B."/>
            <person name="Zhao S."/>
            <person name="Lieberman T.D."/>
            <person name="Swanson P.K."/>
            <person name="Smith M."/>
            <person name="Roesemann S."/>
            <person name="Alexander J.E."/>
            <person name="Rich S.A."/>
            <person name="Livny J."/>
            <person name="Vlamakis H."/>
            <person name="Clish C."/>
            <person name="Bullock K."/>
            <person name="Deik A."/>
            <person name="Scott J."/>
            <person name="Pierce K.A."/>
            <person name="Xavier R.J."/>
            <person name="Alm E.J."/>
        </authorList>
    </citation>
    <scope>NUCLEOTIDE SEQUENCE [LARGE SCALE GENOMIC DNA]</scope>
    <source>
        <strain evidence="1 2">BIOML-A1</strain>
    </source>
</reference>
<dbReference type="AlphaFoldDB" id="A0A844KC74"/>
<proteinExistence type="predicted"/>
<dbReference type="RefSeq" id="WP_155203854.1">
    <property type="nucleotide sequence ID" value="NZ_WNAF01000002.1"/>
</dbReference>
<comment type="caution">
    <text evidence="1">The sequence shown here is derived from an EMBL/GenBank/DDBJ whole genome shotgun (WGS) entry which is preliminary data.</text>
</comment>
<accession>A0A844KC74</accession>
<evidence type="ECO:0000313" key="2">
    <source>
        <dbReference type="Proteomes" id="UP000448177"/>
    </source>
</evidence>
<keyword evidence="2" id="KW-1185">Reference proteome</keyword>
<dbReference type="Proteomes" id="UP000448177">
    <property type="component" value="Unassembled WGS sequence"/>
</dbReference>
<gene>
    <name evidence="1" type="ORF">GMD21_05675</name>
</gene>
<sequence>MKKYADGRFEAYGHVAITDLVFANQIGTSSVYYAQYQNLNIGITAKTISSVQHTANNSGVVWTGNASVSGIAMKGTILQYGSTSRSTDINYDVKGTWK</sequence>
<dbReference type="EMBL" id="WNAF01000002">
    <property type="protein sequence ID" value="MTR76172.1"/>
    <property type="molecule type" value="Genomic_DNA"/>
</dbReference>
<name>A0A844KC74_9FIRM</name>
<organism evidence="1 2">
    <name type="scientific">Mediterraneibacter faecis</name>
    <dbReference type="NCBI Taxonomy" id="592978"/>
    <lineage>
        <taxon>Bacteria</taxon>
        <taxon>Bacillati</taxon>
        <taxon>Bacillota</taxon>
        <taxon>Clostridia</taxon>
        <taxon>Lachnospirales</taxon>
        <taxon>Lachnospiraceae</taxon>
        <taxon>Mediterraneibacter</taxon>
    </lineage>
</organism>
<protein>
    <submittedName>
        <fullName evidence="1">Uncharacterized protein</fullName>
    </submittedName>
</protein>
<evidence type="ECO:0000313" key="1">
    <source>
        <dbReference type="EMBL" id="MTR76172.1"/>
    </source>
</evidence>